<accession>A0A1V9QNN6</accession>
<protein>
    <recommendedName>
        <fullName evidence="3">Phage tail protein</fullName>
    </recommendedName>
</protein>
<sequence>MQYEFRPLEPYTGEEVKNEPTEGFVFNGFDTRKNGWWLVERNAPLPDEQEVIENVPYKQGSEDFSTYRGDRFFKQREIEYKLVYFGKNGNYEDRKEIEQELKRSLSPYGRSPLYDTHDKIYHWQGKVKDISVDDNESNGTLTATVTFDCYPFAIRNNDEFDDLWDDVYFPHWIFMDKRYTIDGKTTVDLDNIGSRMMEVSIKVVSGTVKYDELTINTGKSYSFSLHKGKNSLVFDGNGVIELSGTREEMI</sequence>
<dbReference type="Proteomes" id="UP000192638">
    <property type="component" value="Unassembled WGS sequence"/>
</dbReference>
<dbReference type="Gene3D" id="2.40.30.200">
    <property type="match status" value="1"/>
</dbReference>
<proteinExistence type="predicted"/>
<dbReference type="EMBL" id="NBEB01000110">
    <property type="protein sequence ID" value="OQQ81608.1"/>
    <property type="molecule type" value="Genomic_DNA"/>
</dbReference>
<evidence type="ECO:0008006" key="3">
    <source>
        <dbReference type="Google" id="ProtNLM"/>
    </source>
</evidence>
<dbReference type="RefSeq" id="WP_081531141.1">
    <property type="nucleotide sequence ID" value="NZ_NBEB01000110.1"/>
</dbReference>
<organism evidence="1 2">
    <name type="scientific">Ligilactobacillus salivarius</name>
    <dbReference type="NCBI Taxonomy" id="1624"/>
    <lineage>
        <taxon>Bacteria</taxon>
        <taxon>Bacillati</taxon>
        <taxon>Bacillota</taxon>
        <taxon>Bacilli</taxon>
        <taxon>Lactobacillales</taxon>
        <taxon>Lactobacillaceae</taxon>
        <taxon>Ligilactobacillus</taxon>
    </lineage>
</organism>
<dbReference type="AlphaFoldDB" id="A0A1V9QNN6"/>
<gene>
    <name evidence="1" type="ORF">B6U60_10070</name>
</gene>
<name>A0A1V9QNN6_9LACO</name>
<reference evidence="1 2" key="1">
    <citation type="submission" date="2017-03" db="EMBL/GenBank/DDBJ databases">
        <title>Phylogenomics and comparative genomics of Lactobacillus salivarius, a mammalian gut commensal.</title>
        <authorList>
            <person name="Harris H.M."/>
        </authorList>
    </citation>
    <scope>NUCLEOTIDE SEQUENCE [LARGE SCALE GENOMIC DNA]</scope>
    <source>
        <strain evidence="1 2">LMG 14477</strain>
    </source>
</reference>
<evidence type="ECO:0000313" key="1">
    <source>
        <dbReference type="EMBL" id="OQQ81608.1"/>
    </source>
</evidence>
<comment type="caution">
    <text evidence="1">The sequence shown here is derived from an EMBL/GenBank/DDBJ whole genome shotgun (WGS) entry which is preliminary data.</text>
</comment>
<evidence type="ECO:0000313" key="2">
    <source>
        <dbReference type="Proteomes" id="UP000192638"/>
    </source>
</evidence>